<sequence>MANRHFIASAPNCCQFATTSFTSGSTPYNPVGYNLAVAHAYENELEHLQTILFRDDPVMLANLTMTSTPSTTHIHAKQTIEDVSNYCNSSLTDQVMAAAYELTNKNDDARFHENKQCKDIILD</sequence>
<proteinExistence type="predicted"/>
<keyword evidence="2" id="KW-1185">Reference proteome</keyword>
<gene>
    <name evidence="1" type="ORF">BGZ96_007186</name>
</gene>
<dbReference type="EMBL" id="JAAAIM010000361">
    <property type="protein sequence ID" value="KAG0289210.1"/>
    <property type="molecule type" value="Genomic_DNA"/>
</dbReference>
<evidence type="ECO:0000313" key="2">
    <source>
        <dbReference type="Proteomes" id="UP001194696"/>
    </source>
</evidence>
<protein>
    <submittedName>
        <fullName evidence="1">Uncharacterized protein</fullName>
    </submittedName>
</protein>
<organism evidence="1 2">
    <name type="scientific">Linnemannia gamsii</name>
    <dbReference type="NCBI Taxonomy" id="64522"/>
    <lineage>
        <taxon>Eukaryota</taxon>
        <taxon>Fungi</taxon>
        <taxon>Fungi incertae sedis</taxon>
        <taxon>Mucoromycota</taxon>
        <taxon>Mortierellomycotina</taxon>
        <taxon>Mortierellomycetes</taxon>
        <taxon>Mortierellales</taxon>
        <taxon>Mortierellaceae</taxon>
        <taxon>Linnemannia</taxon>
    </lineage>
</organism>
<evidence type="ECO:0000313" key="1">
    <source>
        <dbReference type="EMBL" id="KAG0289210.1"/>
    </source>
</evidence>
<dbReference type="Proteomes" id="UP001194696">
    <property type="component" value="Unassembled WGS sequence"/>
</dbReference>
<accession>A0ABQ7K110</accession>
<name>A0ABQ7K110_9FUNG</name>
<reference evidence="1 2" key="1">
    <citation type="journal article" date="2020" name="Fungal Divers.">
        <title>Resolving the Mortierellaceae phylogeny through synthesis of multi-gene phylogenetics and phylogenomics.</title>
        <authorList>
            <person name="Vandepol N."/>
            <person name="Liber J."/>
            <person name="Desiro A."/>
            <person name="Na H."/>
            <person name="Kennedy M."/>
            <person name="Barry K."/>
            <person name="Grigoriev I.V."/>
            <person name="Miller A.N."/>
            <person name="O'Donnell K."/>
            <person name="Stajich J.E."/>
            <person name="Bonito G."/>
        </authorList>
    </citation>
    <scope>NUCLEOTIDE SEQUENCE [LARGE SCALE GENOMIC DNA]</scope>
    <source>
        <strain evidence="1 2">AD045</strain>
    </source>
</reference>
<comment type="caution">
    <text evidence="1">The sequence shown here is derived from an EMBL/GenBank/DDBJ whole genome shotgun (WGS) entry which is preliminary data.</text>
</comment>